<dbReference type="RefSeq" id="XP_012206571.1">
    <property type="nucleotide sequence ID" value="XM_012351181.1"/>
</dbReference>
<dbReference type="KEGG" id="spar:SPRG_22293"/>
<feature type="region of interest" description="Disordered" evidence="1">
    <location>
        <begin position="1"/>
        <end position="46"/>
    </location>
</feature>
<evidence type="ECO:0000256" key="1">
    <source>
        <dbReference type="SAM" id="MobiDB-lite"/>
    </source>
</evidence>
<gene>
    <name evidence="2" type="ORF">SPRG_22293</name>
</gene>
<dbReference type="EMBL" id="KK583263">
    <property type="protein sequence ID" value="KDO22726.1"/>
    <property type="molecule type" value="Genomic_DNA"/>
</dbReference>
<organism evidence="2 3">
    <name type="scientific">Saprolegnia parasitica (strain CBS 223.65)</name>
    <dbReference type="NCBI Taxonomy" id="695850"/>
    <lineage>
        <taxon>Eukaryota</taxon>
        <taxon>Sar</taxon>
        <taxon>Stramenopiles</taxon>
        <taxon>Oomycota</taxon>
        <taxon>Saprolegniomycetes</taxon>
        <taxon>Saprolegniales</taxon>
        <taxon>Saprolegniaceae</taxon>
        <taxon>Saprolegnia</taxon>
    </lineage>
</organism>
<keyword evidence="3" id="KW-1185">Reference proteome</keyword>
<feature type="compositionally biased region" description="Basic and acidic residues" evidence="1">
    <location>
        <begin position="1"/>
        <end position="14"/>
    </location>
</feature>
<feature type="region of interest" description="Disordered" evidence="1">
    <location>
        <begin position="166"/>
        <end position="235"/>
    </location>
</feature>
<sequence length="235" mass="25463">MLQRRDAEHAELLHTVETLEDELRRAKTRPTPTEAKPLAPSSPIISAPAHAIERTEHGRMVLGRDTTVAGSKLPIPETKPPPKTTPTPKTRPTTETKLLTPRTMSSVSTKKPLSRPVDAKPTPPRTLDLFKPSLLSFRPITIRKPLDLKVTGPRSTPVLAKPVITSTPVASSTQPTPTTTPTVASEPRRLFPSHGTPELPATSGRTLLGLKRKAGDLSLPKPKFSFGKARLPKAP</sequence>
<feature type="compositionally biased region" description="Low complexity" evidence="1">
    <location>
        <begin position="166"/>
        <end position="185"/>
    </location>
</feature>
<dbReference type="AlphaFoldDB" id="A0A067C878"/>
<dbReference type="VEuPathDB" id="FungiDB:SPRG_22293"/>
<reference evidence="2 3" key="1">
    <citation type="journal article" date="2013" name="PLoS Genet.">
        <title>Distinctive expansion of potential virulence genes in the genome of the oomycete fish pathogen Saprolegnia parasitica.</title>
        <authorList>
            <person name="Jiang R.H."/>
            <person name="de Bruijn I."/>
            <person name="Haas B.J."/>
            <person name="Belmonte R."/>
            <person name="Lobach L."/>
            <person name="Christie J."/>
            <person name="van den Ackerveken G."/>
            <person name="Bottin A."/>
            <person name="Bulone V."/>
            <person name="Diaz-Moreno S.M."/>
            <person name="Dumas B."/>
            <person name="Fan L."/>
            <person name="Gaulin E."/>
            <person name="Govers F."/>
            <person name="Grenville-Briggs L.J."/>
            <person name="Horner N.R."/>
            <person name="Levin J.Z."/>
            <person name="Mammella M."/>
            <person name="Meijer H.J."/>
            <person name="Morris P."/>
            <person name="Nusbaum C."/>
            <person name="Oome S."/>
            <person name="Phillips A.J."/>
            <person name="van Rooyen D."/>
            <person name="Rzeszutek E."/>
            <person name="Saraiva M."/>
            <person name="Secombes C.J."/>
            <person name="Seidl M.F."/>
            <person name="Snel B."/>
            <person name="Stassen J.H."/>
            <person name="Sykes S."/>
            <person name="Tripathy S."/>
            <person name="van den Berg H."/>
            <person name="Vega-Arreguin J.C."/>
            <person name="Wawra S."/>
            <person name="Young S.K."/>
            <person name="Zeng Q."/>
            <person name="Dieguez-Uribeondo J."/>
            <person name="Russ C."/>
            <person name="Tyler B.M."/>
            <person name="van West P."/>
        </authorList>
    </citation>
    <scope>NUCLEOTIDE SEQUENCE [LARGE SCALE GENOMIC DNA]</scope>
    <source>
        <strain evidence="2 3">CBS 223.65</strain>
    </source>
</reference>
<protein>
    <submittedName>
        <fullName evidence="2">Uncharacterized protein</fullName>
    </submittedName>
</protein>
<dbReference type="GeneID" id="24142676"/>
<feature type="compositionally biased region" description="Low complexity" evidence="1">
    <location>
        <begin position="86"/>
        <end position="103"/>
    </location>
</feature>
<dbReference type="Proteomes" id="UP000030745">
    <property type="component" value="Unassembled WGS sequence"/>
</dbReference>
<accession>A0A067C878</accession>
<name>A0A067C878_SAPPC</name>
<proteinExistence type="predicted"/>
<feature type="region of interest" description="Disordered" evidence="1">
    <location>
        <begin position="65"/>
        <end position="125"/>
    </location>
</feature>
<evidence type="ECO:0000313" key="2">
    <source>
        <dbReference type="EMBL" id="KDO22726.1"/>
    </source>
</evidence>
<evidence type="ECO:0000313" key="3">
    <source>
        <dbReference type="Proteomes" id="UP000030745"/>
    </source>
</evidence>